<evidence type="ECO:0000256" key="2">
    <source>
        <dbReference type="ARBA" id="ARBA00009685"/>
    </source>
</evidence>
<evidence type="ECO:0000259" key="13">
    <source>
        <dbReference type="Pfam" id="PF00438"/>
    </source>
</evidence>
<dbReference type="Pfam" id="PF02772">
    <property type="entry name" value="S-AdoMet_synt_M"/>
    <property type="match status" value="1"/>
</dbReference>
<feature type="binding site" description="in other chain" evidence="10">
    <location>
        <position position="56"/>
    </location>
    <ligand>
        <name>L-methionine</name>
        <dbReference type="ChEBI" id="CHEBI:57844"/>
        <note>ligand shared between two neighboring subunits</note>
    </ligand>
</feature>
<feature type="binding site" evidence="10">
    <location>
        <position position="17"/>
    </location>
    <ligand>
        <name>Mg(2+)</name>
        <dbReference type="ChEBI" id="CHEBI:18420"/>
    </ligand>
</feature>
<dbReference type="InterPro" id="IPR022629">
    <property type="entry name" value="S-AdoMet_synt_central"/>
</dbReference>
<dbReference type="PANTHER" id="PTHR11964">
    <property type="entry name" value="S-ADENOSYLMETHIONINE SYNTHETASE"/>
    <property type="match status" value="1"/>
</dbReference>
<feature type="binding site" description="in other chain" evidence="10">
    <location>
        <begin position="159"/>
        <end position="161"/>
    </location>
    <ligand>
        <name>ATP</name>
        <dbReference type="ChEBI" id="CHEBI:30616"/>
        <note>ligand shared between two neighboring subunits</note>
    </ligand>
</feature>
<dbReference type="GO" id="GO:0006730">
    <property type="term" value="P:one-carbon metabolic process"/>
    <property type="evidence" value="ECO:0007669"/>
    <property type="project" value="UniProtKB-KW"/>
</dbReference>
<feature type="domain" description="S-adenosylmethionine synthetase central" evidence="14">
    <location>
        <begin position="110"/>
        <end position="227"/>
    </location>
</feature>
<keyword evidence="9 10" id="KW-0630">Potassium</keyword>
<evidence type="ECO:0000313" key="16">
    <source>
        <dbReference type="EMBL" id="QDT39486.1"/>
    </source>
</evidence>
<dbReference type="InterPro" id="IPR022631">
    <property type="entry name" value="ADOMET_SYNTHASE_CS"/>
</dbReference>
<dbReference type="AlphaFoldDB" id="A0A517R6G4"/>
<comment type="subunit">
    <text evidence="10">Homotetramer; dimer of dimers.</text>
</comment>
<name>A0A517R6G4_9PLAN</name>
<keyword evidence="7 10" id="KW-0067">ATP-binding</keyword>
<comment type="cofactor">
    <cofactor evidence="10">
        <name>Mg(2+)</name>
        <dbReference type="ChEBI" id="CHEBI:18420"/>
    </cofactor>
    <text evidence="10">Binds 2 divalent ions per subunit.</text>
</comment>
<evidence type="ECO:0000256" key="4">
    <source>
        <dbReference type="ARBA" id="ARBA00022679"/>
    </source>
</evidence>
<comment type="similarity">
    <text evidence="2 10 12">Belongs to the AdoMet synthase family.</text>
</comment>
<evidence type="ECO:0000256" key="9">
    <source>
        <dbReference type="ARBA" id="ARBA00022958"/>
    </source>
</evidence>
<dbReference type="HAMAP" id="MF_00086">
    <property type="entry name" value="S_AdoMet_synth1"/>
    <property type="match status" value="1"/>
</dbReference>
<keyword evidence="17" id="KW-1185">Reference proteome</keyword>
<comment type="pathway">
    <text evidence="1 10">Amino-acid biosynthesis; S-adenosyl-L-methionine biosynthesis; S-adenosyl-L-methionine from L-methionine: step 1/1.</text>
</comment>
<dbReference type="GO" id="GO:0004478">
    <property type="term" value="F:methionine adenosyltransferase activity"/>
    <property type="evidence" value="ECO:0007669"/>
    <property type="project" value="UniProtKB-UniRule"/>
</dbReference>
<feature type="binding site" description="in other chain" evidence="10">
    <location>
        <position position="15"/>
    </location>
    <ligand>
        <name>ATP</name>
        <dbReference type="ChEBI" id="CHEBI:30616"/>
        <note>ligand shared between two neighboring subunits</note>
    </ligand>
</feature>
<dbReference type="PIRSF" id="PIRSF000497">
    <property type="entry name" value="MAT"/>
    <property type="match status" value="1"/>
</dbReference>
<evidence type="ECO:0000313" key="17">
    <source>
        <dbReference type="Proteomes" id="UP000317318"/>
    </source>
</evidence>
<evidence type="ECO:0000256" key="5">
    <source>
        <dbReference type="ARBA" id="ARBA00022723"/>
    </source>
</evidence>
<keyword evidence="4 10" id="KW-0808">Transferase</keyword>
<dbReference type="PROSITE" id="PS00376">
    <property type="entry name" value="ADOMET_SYNTHASE_1"/>
    <property type="match status" value="1"/>
</dbReference>
<dbReference type="KEGG" id="svp:Pan189_38940"/>
<dbReference type="UniPathway" id="UPA00315">
    <property type="reaction ID" value="UER00080"/>
</dbReference>
<keyword evidence="3 10" id="KW-0554">One-carbon metabolism</keyword>
<evidence type="ECO:0000256" key="6">
    <source>
        <dbReference type="ARBA" id="ARBA00022741"/>
    </source>
</evidence>
<comment type="subcellular location">
    <subcellularLocation>
        <location evidence="10 11">Cytoplasm</location>
    </subcellularLocation>
</comment>
<dbReference type="InterPro" id="IPR002133">
    <property type="entry name" value="S-AdoMet_synthetase"/>
</dbReference>
<dbReference type="Pfam" id="PF02773">
    <property type="entry name" value="S-AdoMet_synt_C"/>
    <property type="match status" value="1"/>
</dbReference>
<evidence type="ECO:0000256" key="10">
    <source>
        <dbReference type="HAMAP-Rule" id="MF_00086"/>
    </source>
</evidence>
<dbReference type="RefSeq" id="WP_145365620.1">
    <property type="nucleotide sequence ID" value="NZ_CP036268.1"/>
</dbReference>
<dbReference type="CDD" id="cd18079">
    <property type="entry name" value="S-AdoMet_synt"/>
    <property type="match status" value="1"/>
</dbReference>
<evidence type="ECO:0000259" key="14">
    <source>
        <dbReference type="Pfam" id="PF02772"/>
    </source>
</evidence>
<dbReference type="SUPFAM" id="SSF55973">
    <property type="entry name" value="S-adenosylmethionine synthetase"/>
    <property type="match status" value="3"/>
</dbReference>
<feature type="domain" description="S-adenosylmethionine synthetase N-terminal" evidence="13">
    <location>
        <begin position="4"/>
        <end position="100"/>
    </location>
</feature>
<evidence type="ECO:0000256" key="11">
    <source>
        <dbReference type="RuleBase" id="RU000542"/>
    </source>
</evidence>
<dbReference type="EMBL" id="CP036268">
    <property type="protein sequence ID" value="QDT39486.1"/>
    <property type="molecule type" value="Genomic_DNA"/>
</dbReference>
<dbReference type="Proteomes" id="UP000317318">
    <property type="component" value="Chromosome"/>
</dbReference>
<evidence type="ECO:0000256" key="3">
    <source>
        <dbReference type="ARBA" id="ARBA00022563"/>
    </source>
</evidence>
<feature type="binding site" evidence="10">
    <location>
        <position position="235"/>
    </location>
    <ligand>
        <name>ATP</name>
        <dbReference type="ChEBI" id="CHEBI:30616"/>
        <note>ligand shared between two neighboring subunits</note>
    </ligand>
</feature>
<sequence>MSDYLFTSESVSMGHPDKVSDQVSDGVLDALLAQDPMSRVACETLCTTDFLCLAGEITANADVDYEQVARDVVRSIGYTHDDIGFDADGCTVDVKLHSQSGDIAQGVDREGAGDQGLMFGYACTQTKELMPLPIALSHRIINRLAEARFAGEVNWLRPDSKSQVTVRYDENDVPQAIDAVVVSTQHADSATNEEIREFVIEDVIKKSLPEQFVGDAIKYHINPTGRFVIGGPHGDAGLTGRKIIVDTYGGWGRHGGGAFSGKDSTKVDRSAAYMARYVAKNIVAAGLAKECEVQLAYAIGVADPVSVHCNTHGSAQVSEDKLTELVREHFKLTPKGIIETLDLRRPIFRKTASGGHFGRSEPEFSWEATNKAAALREAAGLDGAPAPLAEALV</sequence>
<dbReference type="NCBIfam" id="TIGR01034">
    <property type="entry name" value="metK"/>
    <property type="match status" value="1"/>
</dbReference>
<dbReference type="PROSITE" id="PS00377">
    <property type="entry name" value="ADOMET_SYNTHASE_2"/>
    <property type="match status" value="1"/>
</dbReference>
<keyword evidence="6 10" id="KW-0547">Nucleotide-binding</keyword>
<feature type="binding site" description="in other chain" evidence="10">
    <location>
        <begin position="226"/>
        <end position="227"/>
    </location>
    <ligand>
        <name>ATP</name>
        <dbReference type="ChEBI" id="CHEBI:30616"/>
        <note>ligand shared between two neighboring subunits</note>
    </ligand>
</feature>
<accession>A0A517R6G4</accession>
<reference evidence="16 17" key="1">
    <citation type="submission" date="2019-02" db="EMBL/GenBank/DDBJ databases">
        <title>Deep-cultivation of Planctomycetes and their phenomic and genomic characterization uncovers novel biology.</title>
        <authorList>
            <person name="Wiegand S."/>
            <person name="Jogler M."/>
            <person name="Boedeker C."/>
            <person name="Pinto D."/>
            <person name="Vollmers J."/>
            <person name="Rivas-Marin E."/>
            <person name="Kohn T."/>
            <person name="Peeters S.H."/>
            <person name="Heuer A."/>
            <person name="Rast P."/>
            <person name="Oberbeckmann S."/>
            <person name="Bunk B."/>
            <person name="Jeske O."/>
            <person name="Meyerdierks A."/>
            <person name="Storesund J.E."/>
            <person name="Kallscheuer N."/>
            <person name="Luecker S."/>
            <person name="Lage O.M."/>
            <person name="Pohl T."/>
            <person name="Merkel B.J."/>
            <person name="Hornburger P."/>
            <person name="Mueller R.-W."/>
            <person name="Bruemmer F."/>
            <person name="Labrenz M."/>
            <person name="Spormann A.M."/>
            <person name="Op den Camp H."/>
            <person name="Overmann J."/>
            <person name="Amann R."/>
            <person name="Jetten M.S.M."/>
            <person name="Mascher T."/>
            <person name="Medema M.H."/>
            <person name="Devos D.P."/>
            <person name="Kaster A.-K."/>
            <person name="Ovreas L."/>
            <person name="Rohde M."/>
            <person name="Galperin M.Y."/>
            <person name="Jogler C."/>
        </authorList>
    </citation>
    <scope>NUCLEOTIDE SEQUENCE [LARGE SCALE GENOMIC DNA]</scope>
    <source>
        <strain evidence="16 17">Pan189</strain>
    </source>
</reference>
<keyword evidence="10" id="KW-0963">Cytoplasm</keyword>
<feature type="region of interest" description="Flexible loop" evidence="10">
    <location>
        <begin position="99"/>
        <end position="109"/>
    </location>
</feature>
<dbReference type="FunFam" id="3.30.300.10:FF:000003">
    <property type="entry name" value="S-adenosylmethionine synthase"/>
    <property type="match status" value="1"/>
</dbReference>
<dbReference type="InterPro" id="IPR022628">
    <property type="entry name" value="S-AdoMet_synt_N"/>
</dbReference>
<dbReference type="OrthoDB" id="9801686at2"/>
<dbReference type="Gene3D" id="3.30.300.10">
    <property type="match status" value="3"/>
</dbReference>
<evidence type="ECO:0000256" key="7">
    <source>
        <dbReference type="ARBA" id="ARBA00022840"/>
    </source>
</evidence>
<dbReference type="GO" id="GO:0000287">
    <property type="term" value="F:magnesium ion binding"/>
    <property type="evidence" value="ECO:0007669"/>
    <property type="project" value="UniProtKB-UniRule"/>
</dbReference>
<comment type="function">
    <text evidence="10">Catalyzes the formation of S-adenosylmethionine (AdoMet) from methionine and ATP. The overall synthetic reaction is composed of two sequential steps, AdoMet formation and the subsequent tripolyphosphate hydrolysis which occurs prior to release of AdoMet from the enzyme.</text>
</comment>
<feature type="binding site" evidence="10">
    <location>
        <position position="43"/>
    </location>
    <ligand>
        <name>K(+)</name>
        <dbReference type="ChEBI" id="CHEBI:29103"/>
    </ligand>
</feature>
<evidence type="ECO:0000256" key="1">
    <source>
        <dbReference type="ARBA" id="ARBA00005224"/>
    </source>
</evidence>
<protein>
    <recommendedName>
        <fullName evidence="10">S-adenosylmethionine synthase</fullName>
        <shortName evidence="10">AdoMet synthase</shortName>
        <ecNumber evidence="10">2.5.1.6</ecNumber>
    </recommendedName>
    <alternativeName>
        <fullName evidence="10">MAT</fullName>
    </alternativeName>
    <alternativeName>
        <fullName evidence="10">Methionine adenosyltransferase</fullName>
    </alternativeName>
</protein>
<dbReference type="InterPro" id="IPR022636">
    <property type="entry name" value="S-AdoMet_synthetase_sfam"/>
</dbReference>
<feature type="binding site" evidence="10">
    <location>
        <position position="262"/>
    </location>
    <ligand>
        <name>ATP</name>
        <dbReference type="ChEBI" id="CHEBI:30616"/>
        <note>ligand shared between two neighboring subunits</note>
    </ligand>
</feature>
<feature type="binding site" evidence="10">
    <location>
        <position position="258"/>
    </location>
    <ligand>
        <name>ATP</name>
        <dbReference type="ChEBI" id="CHEBI:30616"/>
        <note>ligand shared between two neighboring subunits</note>
    </ligand>
</feature>
<dbReference type="EC" id="2.5.1.6" evidence="10"/>
<organism evidence="16 17">
    <name type="scientific">Stratiformator vulcanicus</name>
    <dbReference type="NCBI Taxonomy" id="2527980"/>
    <lineage>
        <taxon>Bacteria</taxon>
        <taxon>Pseudomonadati</taxon>
        <taxon>Planctomycetota</taxon>
        <taxon>Planctomycetia</taxon>
        <taxon>Planctomycetales</taxon>
        <taxon>Planctomycetaceae</taxon>
        <taxon>Stratiformator</taxon>
    </lineage>
</organism>
<feature type="binding site" description="in other chain" evidence="10">
    <location>
        <position position="266"/>
    </location>
    <ligand>
        <name>L-methionine</name>
        <dbReference type="ChEBI" id="CHEBI:57844"/>
        <note>ligand shared between two neighboring subunits</note>
    </ligand>
</feature>
<feature type="domain" description="S-adenosylmethionine synthetase C-terminal" evidence="15">
    <location>
        <begin position="229"/>
        <end position="367"/>
    </location>
</feature>
<keyword evidence="8 10" id="KW-0460">Magnesium</keyword>
<proteinExistence type="inferred from homology"/>
<dbReference type="Pfam" id="PF00438">
    <property type="entry name" value="S-AdoMet_synt_N"/>
    <property type="match status" value="1"/>
</dbReference>
<keyword evidence="5 10" id="KW-0479">Metal-binding</keyword>
<evidence type="ECO:0000256" key="12">
    <source>
        <dbReference type="RuleBase" id="RU004462"/>
    </source>
</evidence>
<gene>
    <name evidence="10 16" type="primary">metK</name>
    <name evidence="16" type="ORF">Pan189_38940</name>
</gene>
<evidence type="ECO:0000259" key="15">
    <source>
        <dbReference type="Pfam" id="PF02773"/>
    </source>
</evidence>
<comment type="catalytic activity">
    <reaction evidence="10">
        <text>L-methionine + ATP + H2O = S-adenosyl-L-methionine + phosphate + diphosphate</text>
        <dbReference type="Rhea" id="RHEA:21080"/>
        <dbReference type="ChEBI" id="CHEBI:15377"/>
        <dbReference type="ChEBI" id="CHEBI:30616"/>
        <dbReference type="ChEBI" id="CHEBI:33019"/>
        <dbReference type="ChEBI" id="CHEBI:43474"/>
        <dbReference type="ChEBI" id="CHEBI:57844"/>
        <dbReference type="ChEBI" id="CHEBI:59789"/>
        <dbReference type="EC" id="2.5.1.6"/>
    </reaction>
</comment>
<feature type="binding site" description="in other chain" evidence="10">
    <location>
        <begin position="241"/>
        <end position="242"/>
    </location>
    <ligand>
        <name>ATP</name>
        <dbReference type="ChEBI" id="CHEBI:30616"/>
        <note>ligand shared between two neighboring subunits</note>
    </ligand>
</feature>
<evidence type="ECO:0000256" key="8">
    <source>
        <dbReference type="ARBA" id="ARBA00022842"/>
    </source>
</evidence>
<dbReference type="InterPro" id="IPR022630">
    <property type="entry name" value="S-AdoMet_synt_C"/>
</dbReference>
<feature type="binding site" description="in other chain" evidence="10">
    <location>
        <position position="99"/>
    </location>
    <ligand>
        <name>L-methionine</name>
        <dbReference type="ChEBI" id="CHEBI:57844"/>
        <note>ligand shared between two neighboring subunits</note>
    </ligand>
</feature>
<dbReference type="GO" id="GO:0006556">
    <property type="term" value="P:S-adenosylmethionine biosynthetic process"/>
    <property type="evidence" value="ECO:0007669"/>
    <property type="project" value="UniProtKB-UniRule"/>
</dbReference>
<feature type="binding site" evidence="10">
    <location>
        <position position="235"/>
    </location>
    <ligand>
        <name>L-methionine</name>
        <dbReference type="ChEBI" id="CHEBI:57844"/>
        <note>ligand shared between two neighboring subunits</note>
    </ligand>
</feature>
<dbReference type="GO" id="GO:0005524">
    <property type="term" value="F:ATP binding"/>
    <property type="evidence" value="ECO:0007669"/>
    <property type="project" value="UniProtKB-UniRule"/>
</dbReference>
<dbReference type="GO" id="GO:0005737">
    <property type="term" value="C:cytoplasm"/>
    <property type="evidence" value="ECO:0007669"/>
    <property type="project" value="UniProtKB-SubCell"/>
</dbReference>
<comment type="cofactor">
    <cofactor evidence="10">
        <name>K(+)</name>
        <dbReference type="ChEBI" id="CHEBI:29103"/>
    </cofactor>
    <text evidence="10">Binds 1 potassium ion per subunit.</text>
</comment>